<evidence type="ECO:0000256" key="7">
    <source>
        <dbReference type="ARBA" id="ARBA00023136"/>
    </source>
</evidence>
<dbReference type="GO" id="GO:0015833">
    <property type="term" value="P:peptide transport"/>
    <property type="evidence" value="ECO:0007669"/>
    <property type="project" value="InterPro"/>
</dbReference>
<feature type="domain" description="ABC transporter" evidence="8">
    <location>
        <begin position="6"/>
        <end position="255"/>
    </location>
</feature>
<evidence type="ECO:0000259" key="8">
    <source>
        <dbReference type="PROSITE" id="PS50893"/>
    </source>
</evidence>
<evidence type="ECO:0000256" key="2">
    <source>
        <dbReference type="ARBA" id="ARBA00005417"/>
    </source>
</evidence>
<evidence type="ECO:0000256" key="4">
    <source>
        <dbReference type="ARBA" id="ARBA00022475"/>
    </source>
</evidence>
<dbReference type="Pfam" id="PF08352">
    <property type="entry name" value="oligo_HPY"/>
    <property type="match status" value="1"/>
</dbReference>
<name>A0A1H2LUH2_9ACTN</name>
<comment type="subcellular location">
    <subcellularLocation>
        <location evidence="1">Cell membrane</location>
        <topology evidence="1">Peripheral membrane protein</topology>
    </subcellularLocation>
</comment>
<keyword evidence="4" id="KW-1003">Cell membrane</keyword>
<dbReference type="Gene3D" id="3.40.50.300">
    <property type="entry name" value="P-loop containing nucleotide triphosphate hydrolases"/>
    <property type="match status" value="1"/>
</dbReference>
<dbReference type="NCBIfam" id="TIGR01727">
    <property type="entry name" value="oligo_HPY"/>
    <property type="match status" value="1"/>
</dbReference>
<dbReference type="GO" id="GO:0005886">
    <property type="term" value="C:plasma membrane"/>
    <property type="evidence" value="ECO:0007669"/>
    <property type="project" value="UniProtKB-SubCell"/>
</dbReference>
<dbReference type="PROSITE" id="PS50893">
    <property type="entry name" value="ABC_TRANSPORTER_2"/>
    <property type="match status" value="1"/>
</dbReference>
<dbReference type="GO" id="GO:0016887">
    <property type="term" value="F:ATP hydrolysis activity"/>
    <property type="evidence" value="ECO:0007669"/>
    <property type="project" value="InterPro"/>
</dbReference>
<evidence type="ECO:0000313" key="9">
    <source>
        <dbReference type="EMBL" id="SDU84589.1"/>
    </source>
</evidence>
<dbReference type="InterPro" id="IPR013563">
    <property type="entry name" value="Oligopep_ABC_C"/>
</dbReference>
<dbReference type="Pfam" id="PF00005">
    <property type="entry name" value="ABC_tran"/>
    <property type="match status" value="1"/>
</dbReference>
<dbReference type="InterPro" id="IPR003593">
    <property type="entry name" value="AAA+_ATPase"/>
</dbReference>
<dbReference type="InterPro" id="IPR050388">
    <property type="entry name" value="ABC_Ni/Peptide_Import"/>
</dbReference>
<keyword evidence="3" id="KW-0813">Transport</keyword>
<reference evidence="10" key="1">
    <citation type="submission" date="2016-10" db="EMBL/GenBank/DDBJ databases">
        <authorList>
            <person name="Varghese N."/>
            <person name="Submissions S."/>
        </authorList>
    </citation>
    <scope>NUCLEOTIDE SEQUENCE [LARGE SCALE GENOMIC DNA]</scope>
    <source>
        <strain evidence="10">DSM 45079</strain>
    </source>
</reference>
<keyword evidence="7" id="KW-0472">Membrane</keyword>
<accession>A0A1H2LUH2</accession>
<dbReference type="Proteomes" id="UP000182977">
    <property type="component" value="Chromosome I"/>
</dbReference>
<dbReference type="CDD" id="cd03257">
    <property type="entry name" value="ABC_NikE_OppD_transporters"/>
    <property type="match status" value="1"/>
</dbReference>
<dbReference type="SMART" id="SM00382">
    <property type="entry name" value="AAA"/>
    <property type="match status" value="1"/>
</dbReference>
<dbReference type="AlphaFoldDB" id="A0A1H2LUH2"/>
<protein>
    <submittedName>
        <fullName evidence="9">Peptide/nickel transport system ATP-binding protein</fullName>
    </submittedName>
</protein>
<dbReference type="InterPro" id="IPR027417">
    <property type="entry name" value="P-loop_NTPase"/>
</dbReference>
<dbReference type="SUPFAM" id="SSF52540">
    <property type="entry name" value="P-loop containing nucleoside triphosphate hydrolases"/>
    <property type="match status" value="1"/>
</dbReference>
<evidence type="ECO:0000256" key="1">
    <source>
        <dbReference type="ARBA" id="ARBA00004202"/>
    </source>
</evidence>
<keyword evidence="10" id="KW-1185">Reference proteome</keyword>
<keyword evidence="6 9" id="KW-0067">ATP-binding</keyword>
<evidence type="ECO:0000256" key="5">
    <source>
        <dbReference type="ARBA" id="ARBA00022741"/>
    </source>
</evidence>
<dbReference type="RefSeq" id="WP_046771124.1">
    <property type="nucleotide sequence ID" value="NZ_LBMC01000039.1"/>
</dbReference>
<dbReference type="PANTHER" id="PTHR43297">
    <property type="entry name" value="OLIGOPEPTIDE TRANSPORT ATP-BINDING PROTEIN APPD"/>
    <property type="match status" value="1"/>
</dbReference>
<dbReference type="InterPro" id="IPR003439">
    <property type="entry name" value="ABC_transporter-like_ATP-bd"/>
</dbReference>
<dbReference type="GO" id="GO:0005524">
    <property type="term" value="F:ATP binding"/>
    <property type="evidence" value="ECO:0007669"/>
    <property type="project" value="UniProtKB-KW"/>
</dbReference>
<dbReference type="InterPro" id="IPR017871">
    <property type="entry name" value="ABC_transporter-like_CS"/>
</dbReference>
<dbReference type="PANTHER" id="PTHR43297:SF2">
    <property type="entry name" value="DIPEPTIDE TRANSPORT ATP-BINDING PROTEIN DPPD"/>
    <property type="match status" value="1"/>
</dbReference>
<organism evidence="9 10">
    <name type="scientific">Jiangella alkaliphila</name>
    <dbReference type="NCBI Taxonomy" id="419479"/>
    <lineage>
        <taxon>Bacteria</taxon>
        <taxon>Bacillati</taxon>
        <taxon>Actinomycetota</taxon>
        <taxon>Actinomycetes</taxon>
        <taxon>Jiangellales</taxon>
        <taxon>Jiangellaceae</taxon>
        <taxon>Jiangella</taxon>
    </lineage>
</organism>
<dbReference type="OrthoDB" id="8481147at2"/>
<evidence type="ECO:0000256" key="6">
    <source>
        <dbReference type="ARBA" id="ARBA00022840"/>
    </source>
</evidence>
<comment type="similarity">
    <text evidence="2">Belongs to the ABC transporter superfamily.</text>
</comment>
<keyword evidence="5" id="KW-0547">Nucleotide-binding</keyword>
<evidence type="ECO:0000256" key="3">
    <source>
        <dbReference type="ARBA" id="ARBA00022448"/>
    </source>
</evidence>
<dbReference type="PROSITE" id="PS00211">
    <property type="entry name" value="ABC_TRANSPORTER_1"/>
    <property type="match status" value="1"/>
</dbReference>
<proteinExistence type="inferred from homology"/>
<dbReference type="FunFam" id="3.40.50.300:FF:000016">
    <property type="entry name" value="Oligopeptide ABC transporter ATP-binding component"/>
    <property type="match status" value="1"/>
</dbReference>
<dbReference type="EMBL" id="LT629791">
    <property type="protein sequence ID" value="SDU84589.1"/>
    <property type="molecule type" value="Genomic_DNA"/>
</dbReference>
<evidence type="ECO:0000313" key="10">
    <source>
        <dbReference type="Proteomes" id="UP000182977"/>
    </source>
</evidence>
<dbReference type="STRING" id="419479.SAMN04488563_6670"/>
<sequence length="338" mass="36136">MSLLEVRDLSVTFTRSGQPPVRAVDGVTFDVAAGQSLGIVGESGSGKSVTSLAVMGLLPSRGVQVSGTVTLDGNELTSMDQRALRDVRGRDVAMIFQDPMTSLNPVVTVGRQLTEVLTRHAGLSKGEAKAESEQLLRRVGIPDPVRRLGEYPHQLSGGMRQRVMIAIAIACRPKLLIADEPTTALDVTIQAQILDLLRTLVAESGCGMVMITHDLGVVAGLCDDVHVMYSGRIVESAATKELFGRPSHPYTDGLLQSIPRIDDDDPADLLHTIPGSARDTVPWDRGCAFQPRCERAVAECLTGPPPVAELGTPIVPHPVRCLRPIGDDVVLHEGNVAR</sequence>
<gene>
    <name evidence="9" type="ORF">SAMN04488563_6670</name>
</gene>